<reference evidence="1 2" key="1">
    <citation type="submission" date="2008-07" db="EMBL/GenBank/DDBJ databases">
        <authorList>
            <person name="El-Sayed N."/>
            <person name="Caler E."/>
            <person name="Inman J."/>
            <person name="Amedeo P."/>
            <person name="Hass B."/>
            <person name="Wortman J."/>
        </authorList>
    </citation>
    <scope>NUCLEOTIDE SEQUENCE [LARGE SCALE GENOMIC DNA]</scope>
    <source>
        <strain evidence="2">ATCC 50983 / TXsc</strain>
    </source>
</reference>
<dbReference type="InParanoid" id="C5LGQ0"/>
<dbReference type="EMBL" id="GG681874">
    <property type="protein sequence ID" value="EER04095.1"/>
    <property type="molecule type" value="Genomic_DNA"/>
</dbReference>
<dbReference type="GeneID" id="9045181"/>
<accession>C5LGQ0</accession>
<evidence type="ECO:0000313" key="1">
    <source>
        <dbReference type="EMBL" id="EER04095.1"/>
    </source>
</evidence>
<evidence type="ECO:0000313" key="2">
    <source>
        <dbReference type="Proteomes" id="UP000007800"/>
    </source>
</evidence>
<dbReference type="InterPro" id="IPR013869">
    <property type="entry name" value="DUF1757"/>
</dbReference>
<dbReference type="Pfam" id="PF08560">
    <property type="entry name" value="DUF1757"/>
    <property type="match status" value="1"/>
</dbReference>
<gene>
    <name evidence="1" type="ORF">Pmar_PMAR023082</name>
</gene>
<dbReference type="OMA" id="EHEAPHQ"/>
<dbReference type="OrthoDB" id="421638at2759"/>
<dbReference type="RefSeq" id="XP_002772279.1">
    <property type="nucleotide sequence ID" value="XM_002772233.1"/>
</dbReference>
<sequence length="200" mass="21669">MAEEQQETVHNLDPARIVRGFQNTAGYWRNLFGFPNEEDKKLSDDPQGLIPDPEAEVMAHVAVKCAQIGAGVGLIGSSLAALAMGKPHLYRKAFSPTWSLGGLFVLTPVMWYGRMVRGNVDYEGFLDRAYRIRFNQHQVITDRCALTGAAIGGVLGPIQGLGMSKGLVFGFLAGTFGAGLYNNFEAIEHKVVGRPDAAKS</sequence>
<keyword evidence="2" id="KW-1185">Reference proteome</keyword>
<dbReference type="PANTHER" id="PTHR38636:SF2">
    <property type="entry name" value="TRANSCELLULAR CHAPERONE SIGNALING (X)CROSS TISSUE"/>
    <property type="match status" value="1"/>
</dbReference>
<proteinExistence type="predicted"/>
<dbReference type="PANTHER" id="PTHR38636">
    <property type="entry name" value="PROTEIN CBG20488"/>
    <property type="match status" value="1"/>
</dbReference>
<organism evidence="2">
    <name type="scientific">Perkinsus marinus (strain ATCC 50983 / TXsc)</name>
    <dbReference type="NCBI Taxonomy" id="423536"/>
    <lineage>
        <taxon>Eukaryota</taxon>
        <taxon>Sar</taxon>
        <taxon>Alveolata</taxon>
        <taxon>Perkinsozoa</taxon>
        <taxon>Perkinsea</taxon>
        <taxon>Perkinsida</taxon>
        <taxon>Perkinsidae</taxon>
        <taxon>Perkinsus</taxon>
    </lineage>
</organism>
<dbReference type="Proteomes" id="UP000007800">
    <property type="component" value="Unassembled WGS sequence"/>
</dbReference>
<protein>
    <submittedName>
        <fullName evidence="1">Uncharacterized protein</fullName>
    </submittedName>
</protein>
<name>C5LGQ0_PERM5</name>
<dbReference type="AlphaFoldDB" id="C5LGQ0"/>